<gene>
    <name evidence="1" type="ORF">HPULCUR_006397</name>
</gene>
<organism evidence="1 2">
    <name type="scientific">Helicostylum pulchrum</name>
    <dbReference type="NCBI Taxonomy" id="562976"/>
    <lineage>
        <taxon>Eukaryota</taxon>
        <taxon>Fungi</taxon>
        <taxon>Fungi incertae sedis</taxon>
        <taxon>Mucoromycota</taxon>
        <taxon>Mucoromycotina</taxon>
        <taxon>Mucoromycetes</taxon>
        <taxon>Mucorales</taxon>
        <taxon>Mucorineae</taxon>
        <taxon>Mucoraceae</taxon>
        <taxon>Helicostylum</taxon>
    </lineage>
</organism>
<dbReference type="SUPFAM" id="SSF52540">
    <property type="entry name" value="P-loop containing nucleoside triphosphate hydrolases"/>
    <property type="match status" value="1"/>
</dbReference>
<name>A0ABP9Y1S4_9FUNG</name>
<dbReference type="Gene3D" id="3.40.50.300">
    <property type="entry name" value="P-loop containing nucleotide triphosphate hydrolases"/>
    <property type="match status" value="1"/>
</dbReference>
<dbReference type="Proteomes" id="UP001476247">
    <property type="component" value="Unassembled WGS sequence"/>
</dbReference>
<keyword evidence="2" id="KW-1185">Reference proteome</keyword>
<proteinExistence type="predicted"/>
<evidence type="ECO:0000313" key="1">
    <source>
        <dbReference type="EMBL" id="GAA5800957.1"/>
    </source>
</evidence>
<reference evidence="1 2" key="1">
    <citation type="submission" date="2024-04" db="EMBL/GenBank/DDBJ databases">
        <title>genome sequences of Mucor flavus KT1a and Helicostylum pulchrum KT1b strains isolation_sourced from the surface of a dry-aged beef.</title>
        <authorList>
            <person name="Toyotome T."/>
            <person name="Hosono M."/>
            <person name="Torimaru M."/>
            <person name="Fukuda K."/>
            <person name="Mikami N."/>
        </authorList>
    </citation>
    <scope>NUCLEOTIDE SEQUENCE [LARGE SCALE GENOMIC DNA]</scope>
    <source>
        <strain evidence="1 2">KT1b</strain>
    </source>
</reference>
<sequence>MSHDIHVDQVRQPLLIIAKTQVCPDTILSQLPRSIPNVVRFDGKRGDPTLIENAVPSVSDTNYGQHQQLERQLDENQRKLNALLLARFKAFEHDPVLISTAIPTDYLYHMNQPNHSCTFNFVSLWSTWAGEDPKIRNFSNTQEDREEFCHAQSLLENNYLKDAGRDIMQTLDTNDMKNRFNGIGSNPRRIKNRIGNVWELIPTDSVWNATDQEKAQIIESLANILATCIDYEIDALFQDRIEIAKEFDDNLTQTLTDLCQRSSVIALTADFAVANRDLVSCLRPRAIIVDDASEILESTLASTILGTRAEHLVLLGNNDNSSKPHLNNTNMTGDPHNLDVSLFERCKGSGCEMELLKEQWRMLSEMANIIDQFNGIED</sequence>
<evidence type="ECO:0000313" key="2">
    <source>
        <dbReference type="Proteomes" id="UP001476247"/>
    </source>
</evidence>
<comment type="caution">
    <text evidence="1">The sequence shown here is derived from an EMBL/GenBank/DDBJ whole genome shotgun (WGS) entry which is preliminary data.</text>
</comment>
<evidence type="ECO:0008006" key="3">
    <source>
        <dbReference type="Google" id="ProtNLM"/>
    </source>
</evidence>
<dbReference type="InterPro" id="IPR027417">
    <property type="entry name" value="P-loop_NTPase"/>
</dbReference>
<accession>A0ABP9Y1S4</accession>
<dbReference type="EMBL" id="BAABUJ010000017">
    <property type="protein sequence ID" value="GAA5800957.1"/>
    <property type="molecule type" value="Genomic_DNA"/>
</dbReference>
<protein>
    <recommendedName>
        <fullName evidence="3">DNA2/NAM7 helicase helicase domain-containing protein</fullName>
    </recommendedName>
</protein>